<dbReference type="Pfam" id="PF06760">
    <property type="entry name" value="DUF1221"/>
    <property type="match status" value="1"/>
</dbReference>
<dbReference type="FunFam" id="1.10.510.10:FF:000778">
    <property type="entry name" value="Kinase family protein"/>
    <property type="match status" value="1"/>
</dbReference>
<evidence type="ECO:0000313" key="3">
    <source>
        <dbReference type="Proteomes" id="UP000230069"/>
    </source>
</evidence>
<accession>A0A2G5E017</accession>
<dbReference type="STRING" id="218851.A0A2G5E017"/>
<dbReference type="PANTHER" id="PTHR44329">
    <property type="entry name" value="SERINE/THREONINE-PROTEIN KINASE TNNI3K-RELATED"/>
    <property type="match status" value="1"/>
</dbReference>
<organism evidence="2 3">
    <name type="scientific">Aquilegia coerulea</name>
    <name type="common">Rocky mountain columbine</name>
    <dbReference type="NCBI Taxonomy" id="218851"/>
    <lineage>
        <taxon>Eukaryota</taxon>
        <taxon>Viridiplantae</taxon>
        <taxon>Streptophyta</taxon>
        <taxon>Embryophyta</taxon>
        <taxon>Tracheophyta</taxon>
        <taxon>Spermatophyta</taxon>
        <taxon>Magnoliopsida</taxon>
        <taxon>Ranunculales</taxon>
        <taxon>Ranunculaceae</taxon>
        <taxon>Thalictroideae</taxon>
        <taxon>Aquilegia</taxon>
    </lineage>
</organism>
<keyword evidence="3" id="KW-1185">Reference proteome</keyword>
<gene>
    <name evidence="2" type="ORF">AQUCO_01300151v1</name>
</gene>
<feature type="domain" description="Protein kinase" evidence="1">
    <location>
        <begin position="238"/>
        <end position="513"/>
    </location>
</feature>
<dbReference type="SUPFAM" id="SSF56112">
    <property type="entry name" value="Protein kinase-like (PK-like)"/>
    <property type="match status" value="1"/>
</dbReference>
<proteinExistence type="predicted"/>
<dbReference type="Gene3D" id="1.10.510.10">
    <property type="entry name" value="Transferase(Phosphotransferase) domain 1"/>
    <property type="match status" value="1"/>
</dbReference>
<dbReference type="GO" id="GO:0005524">
    <property type="term" value="F:ATP binding"/>
    <property type="evidence" value="ECO:0007669"/>
    <property type="project" value="InterPro"/>
</dbReference>
<dbReference type="PROSITE" id="PS50011">
    <property type="entry name" value="PROTEIN_KINASE_DOM"/>
    <property type="match status" value="1"/>
</dbReference>
<dbReference type="InterPro" id="IPR000719">
    <property type="entry name" value="Prot_kinase_dom"/>
</dbReference>
<dbReference type="InterPro" id="IPR011009">
    <property type="entry name" value="Kinase-like_dom_sf"/>
</dbReference>
<dbReference type="AlphaFoldDB" id="A0A2G5E017"/>
<dbReference type="InterPro" id="IPR051681">
    <property type="entry name" value="Ser/Thr_Kinases-Pseudokinases"/>
</dbReference>
<dbReference type="Pfam" id="PF07714">
    <property type="entry name" value="PK_Tyr_Ser-Thr"/>
    <property type="match status" value="1"/>
</dbReference>
<dbReference type="EMBL" id="KZ305030">
    <property type="protein sequence ID" value="PIA49099.1"/>
    <property type="molecule type" value="Genomic_DNA"/>
</dbReference>
<name>A0A2G5E017_AQUCA</name>
<reference evidence="2 3" key="1">
    <citation type="submission" date="2017-09" db="EMBL/GenBank/DDBJ databases">
        <title>WGS assembly of Aquilegia coerulea Goldsmith.</title>
        <authorList>
            <person name="Hodges S."/>
            <person name="Kramer E."/>
            <person name="Nordborg M."/>
            <person name="Tomkins J."/>
            <person name="Borevitz J."/>
            <person name="Derieg N."/>
            <person name="Yan J."/>
            <person name="Mihaltcheva S."/>
            <person name="Hayes R.D."/>
            <person name="Rokhsar D."/>
        </authorList>
    </citation>
    <scope>NUCLEOTIDE SEQUENCE [LARGE SCALE GENOMIC DNA]</scope>
    <source>
        <strain evidence="3">cv. Goldsmith</strain>
    </source>
</reference>
<dbReference type="Proteomes" id="UP000230069">
    <property type="component" value="Unassembled WGS sequence"/>
</dbReference>
<protein>
    <recommendedName>
        <fullName evidence="1">Protein kinase domain-containing protein</fullName>
    </recommendedName>
</protein>
<evidence type="ECO:0000313" key="2">
    <source>
        <dbReference type="EMBL" id="PIA49099.1"/>
    </source>
</evidence>
<dbReference type="InterPro" id="IPR010632">
    <property type="entry name" value="DUF1221"/>
</dbReference>
<sequence>MEQFRMVGKVLGSLKALMAFKGDIQINQRQCCLLVDIFENAFECISEEMRNNLIFEERHLKWRPLEQPLRELQRIFKEAEFYVHQCLDVKDWWGRVILLANNTDCVEIHIHNMLCCIPTIVEAIEMIGEITGSDQDEMQKKKLILSKKYDREWQDPKLFEWKFGKQYLITQDICNKLQRVWKEDRWDLLETITKKRNSGSLTKHEQRLAEFLLDKLNESEPTNGKLFSSSILVGWKDYQVRRRLGNGSHYKEIQWLGESFAVRHFFGEIELIVPEISLLSSLVHPNVSQFLGSFCDEEKKECFLVMELMNKDLSTYIRETGSPRKRLPFTIPVAVDLMLQIARGMEYLHSRKIYHGDLNPSNILVKTRNSSSELYFHAKISGFNLSSIKNFTPRSTSSTQSGTQTFIWYAPEVLSEQENPGNIYFAKHTEKADIYSFGMICFQLLTGKVPFEDSHLQGDKMSRNIRAGERPLFPHSSPKYLVTLTKKCWQTDPTLRPSFSSICRILRYVKKFLLMNPDHSQSDVPSSPLIDYCELEVGLSKKFPTWESTNLTPVSQIPFQMFAYKVSEKEKIHLNIKEKGSESGSDGASVCGDDNIGTVEDPFPPTTEKKHAVSAEFIIKKTSTKRITDGKTSKPDAIQQGAAPVREQCDQKKTNRITFWERWDQKKANWRSIASNKNTILTVAANSADKISKRPAQRFVH</sequence>
<evidence type="ECO:0000259" key="1">
    <source>
        <dbReference type="PROSITE" id="PS50011"/>
    </source>
</evidence>
<dbReference type="InParanoid" id="A0A2G5E017"/>
<dbReference type="FunCoup" id="A0A2G5E017">
    <property type="interactions" value="145"/>
</dbReference>
<dbReference type="PANTHER" id="PTHR44329:SF260">
    <property type="entry name" value="PROTEIN KINASE DOMAIN-CONTAINING PROTEIN"/>
    <property type="match status" value="1"/>
</dbReference>
<dbReference type="OrthoDB" id="4062651at2759"/>
<dbReference type="GO" id="GO:0004674">
    <property type="term" value="F:protein serine/threonine kinase activity"/>
    <property type="evidence" value="ECO:0007669"/>
    <property type="project" value="TreeGrafter"/>
</dbReference>
<dbReference type="InterPro" id="IPR001245">
    <property type="entry name" value="Ser-Thr/Tyr_kinase_cat_dom"/>
</dbReference>